<proteinExistence type="predicted"/>
<keyword evidence="3" id="KW-1185">Reference proteome</keyword>
<dbReference type="KEGG" id="cep:Cri9333_4989"/>
<accession>K9W7G6</accession>
<sequence>MIQSKSFICFVGFAAIGWIGFLSMTLPGIISQLIPEACPAKRANTYALFVQHRWLADYSYLNELSQLRSWNIVKKCKLLAPTRDISGRTLPPTTLIGTYIGPF</sequence>
<keyword evidence="2" id="KW-0614">Plasmid</keyword>
<gene>
    <name evidence="2" type="ORF">Cri9333_4989</name>
</gene>
<protein>
    <submittedName>
        <fullName evidence="2">Uncharacterized protein</fullName>
    </submittedName>
</protein>
<reference evidence="2 3" key="1">
    <citation type="submission" date="2012-06" db="EMBL/GenBank/DDBJ databases">
        <title>Finished plasmid 7 of genome of Crinalium epipsammum PCC 9333.</title>
        <authorList>
            <consortium name="US DOE Joint Genome Institute"/>
            <person name="Gugger M."/>
            <person name="Coursin T."/>
            <person name="Rippka R."/>
            <person name="Tandeau De Marsac N."/>
            <person name="Huntemann M."/>
            <person name="Wei C.-L."/>
            <person name="Han J."/>
            <person name="Detter J.C."/>
            <person name="Han C."/>
            <person name="Tapia R."/>
            <person name="Davenport K."/>
            <person name="Daligault H."/>
            <person name="Erkkila T."/>
            <person name="Gu W."/>
            <person name="Munk A.C.C."/>
            <person name="Teshima H."/>
            <person name="Xu Y."/>
            <person name="Chain P."/>
            <person name="Chen A."/>
            <person name="Krypides N."/>
            <person name="Mavromatis K."/>
            <person name="Markowitz V."/>
            <person name="Szeto E."/>
            <person name="Ivanova N."/>
            <person name="Mikhailova N."/>
            <person name="Ovchinnikova G."/>
            <person name="Pagani I."/>
            <person name="Pati A."/>
            <person name="Goodwin L."/>
            <person name="Peters L."/>
            <person name="Pitluck S."/>
            <person name="Woyke T."/>
            <person name="Kerfeld C."/>
        </authorList>
    </citation>
    <scope>NUCLEOTIDE SEQUENCE [LARGE SCALE GENOMIC DNA]</scope>
    <source>
        <strain evidence="2 3">PCC 9333</strain>
        <plasmid evidence="3">Plasmid pCRI9333.07</plasmid>
    </source>
</reference>
<organism evidence="2 3">
    <name type="scientific">Crinalium epipsammum PCC 9333</name>
    <dbReference type="NCBI Taxonomy" id="1173022"/>
    <lineage>
        <taxon>Bacteria</taxon>
        <taxon>Bacillati</taxon>
        <taxon>Cyanobacteriota</taxon>
        <taxon>Cyanophyceae</taxon>
        <taxon>Gomontiellales</taxon>
        <taxon>Gomontiellaceae</taxon>
        <taxon>Crinalium</taxon>
    </lineage>
</organism>
<name>K9W7G6_9CYAN</name>
<dbReference type="HOGENOM" id="CLU_152439_0_0_3"/>
<evidence type="ECO:0000256" key="1">
    <source>
        <dbReference type="SAM" id="Phobius"/>
    </source>
</evidence>
<keyword evidence="1" id="KW-0812">Transmembrane</keyword>
<dbReference type="PATRIC" id="fig|1173022.3.peg.5390"/>
<geneLocation type="plasmid" evidence="2 3">
    <name>pCRI9333.07</name>
</geneLocation>
<dbReference type="AlphaFoldDB" id="K9W7G6"/>
<keyword evidence="1" id="KW-1133">Transmembrane helix</keyword>
<keyword evidence="1" id="KW-0472">Membrane</keyword>
<dbReference type="EMBL" id="CP003627">
    <property type="protein sequence ID" value="AFZ15744.1"/>
    <property type="molecule type" value="Genomic_DNA"/>
</dbReference>
<feature type="transmembrane region" description="Helical" evidence="1">
    <location>
        <begin position="7"/>
        <end position="30"/>
    </location>
</feature>
<evidence type="ECO:0000313" key="2">
    <source>
        <dbReference type="EMBL" id="AFZ15744.1"/>
    </source>
</evidence>
<dbReference type="Proteomes" id="UP000010472">
    <property type="component" value="Plasmid pCRI9333.07"/>
</dbReference>
<evidence type="ECO:0000313" key="3">
    <source>
        <dbReference type="Proteomes" id="UP000010472"/>
    </source>
</evidence>